<evidence type="ECO:0000256" key="9">
    <source>
        <dbReference type="ARBA" id="ARBA00022737"/>
    </source>
</evidence>
<evidence type="ECO:0000256" key="8">
    <source>
        <dbReference type="ARBA" id="ARBA00022679"/>
    </source>
</evidence>
<dbReference type="SUPFAM" id="SSF52172">
    <property type="entry name" value="CheY-like"/>
    <property type="match status" value="1"/>
</dbReference>
<dbReference type="InterPro" id="IPR011006">
    <property type="entry name" value="CheY-like_superfamily"/>
</dbReference>
<feature type="domain" description="PAC" evidence="17">
    <location>
        <begin position="85"/>
        <end position="137"/>
    </location>
</feature>
<evidence type="ECO:0000259" key="16">
    <source>
        <dbReference type="PROSITE" id="PS50110"/>
    </source>
</evidence>
<sequence>MNDFPFLNDGGDHLDLLLATSEIGIWELDAATGLALRNLRHDQIFGHDTLLDHWSAEIFLGYVLEDERERVGKLLETSFNDGIPWSFETRIRRADGVDRWISGKGVPIFSNTGEVAKLIGHVIDITETKQNEDRLKLLSKELNHRVANTFTIMNSMIRHASKKTTTVEQFADTLTERLDALSRSNKILVADEAERSSLQDILTMELEAFAGWQTRVSITGNTYVWFSGEASEALAMIFHELLTNAVKHGALSDSSGQVAINIATGVGRQILMNWIETGGPPVPSDRRMGIGSTILKNAMREEGTVRFDFAPSGMVCDIVIHNSFQRETSDKPIPLSVTLPTEDANVSDGSLSGQQIMVVEDDPIIGLDIADILQSHGAAVIGPFTTVANALQAILEAPDAAVLDVNLGRETTEAVAVQLSNRSIPFLVLSGQVDSSDLAKGFHGASMMSKPFREHDLVNRLIRLVQ</sequence>
<keyword evidence="9" id="KW-0677">Repeat</keyword>
<dbReference type="PANTHER" id="PTHR41523:SF7">
    <property type="entry name" value="HISTIDINE KINASE"/>
    <property type="match status" value="1"/>
</dbReference>
<dbReference type="SMART" id="SM00911">
    <property type="entry name" value="HWE_HK"/>
    <property type="match status" value="1"/>
</dbReference>
<dbReference type="InterPro" id="IPR013655">
    <property type="entry name" value="PAS_fold_3"/>
</dbReference>
<feature type="domain" description="Response regulatory" evidence="16">
    <location>
        <begin position="355"/>
        <end position="465"/>
    </location>
</feature>
<dbReference type="EMBL" id="LAZR01000572">
    <property type="protein sequence ID" value="KKN63969.1"/>
    <property type="molecule type" value="Genomic_DNA"/>
</dbReference>
<evidence type="ECO:0000256" key="2">
    <source>
        <dbReference type="ARBA" id="ARBA00012438"/>
    </source>
</evidence>
<evidence type="ECO:0000256" key="11">
    <source>
        <dbReference type="ARBA" id="ARBA00022777"/>
    </source>
</evidence>
<dbReference type="SMART" id="SM00448">
    <property type="entry name" value="REC"/>
    <property type="match status" value="1"/>
</dbReference>
<dbReference type="InterPro" id="IPR011102">
    <property type="entry name" value="Sig_transdc_His_kinase_HWE"/>
</dbReference>
<dbReference type="InterPro" id="IPR000014">
    <property type="entry name" value="PAS"/>
</dbReference>
<dbReference type="Gene3D" id="3.30.450.20">
    <property type="entry name" value="PAS domain"/>
    <property type="match status" value="1"/>
</dbReference>
<dbReference type="Pfam" id="PF08447">
    <property type="entry name" value="PAS_3"/>
    <property type="match status" value="1"/>
</dbReference>
<keyword evidence="4" id="KW-0597">Phosphoprotein</keyword>
<dbReference type="GO" id="GO:0005524">
    <property type="term" value="F:ATP binding"/>
    <property type="evidence" value="ECO:0007669"/>
    <property type="project" value="UniProtKB-KW"/>
</dbReference>
<evidence type="ECO:0000256" key="12">
    <source>
        <dbReference type="ARBA" id="ARBA00022840"/>
    </source>
</evidence>
<dbReference type="Gene3D" id="3.30.565.10">
    <property type="entry name" value="Histidine kinase-like ATPase, C-terminal domain"/>
    <property type="match status" value="1"/>
</dbReference>
<evidence type="ECO:0000313" key="18">
    <source>
        <dbReference type="EMBL" id="KKN63969.1"/>
    </source>
</evidence>
<dbReference type="InterPro" id="IPR035965">
    <property type="entry name" value="PAS-like_dom_sf"/>
</dbReference>
<dbReference type="PROSITE" id="PS50113">
    <property type="entry name" value="PAC"/>
    <property type="match status" value="1"/>
</dbReference>
<keyword evidence="3" id="KW-0600">Photoreceptor protein</keyword>
<dbReference type="GO" id="GO:0009881">
    <property type="term" value="F:photoreceptor activity"/>
    <property type="evidence" value="ECO:0007669"/>
    <property type="project" value="UniProtKB-KW"/>
</dbReference>
<dbReference type="PROSITE" id="PS50110">
    <property type="entry name" value="RESPONSE_REGULATORY"/>
    <property type="match status" value="1"/>
</dbReference>
<evidence type="ECO:0000256" key="5">
    <source>
        <dbReference type="ARBA" id="ARBA00022606"/>
    </source>
</evidence>
<gene>
    <name evidence="18" type="ORF">LCGC14_0496590</name>
</gene>
<organism evidence="18">
    <name type="scientific">marine sediment metagenome</name>
    <dbReference type="NCBI Taxonomy" id="412755"/>
    <lineage>
        <taxon>unclassified sequences</taxon>
        <taxon>metagenomes</taxon>
        <taxon>ecological metagenomes</taxon>
    </lineage>
</organism>
<dbReference type="InterPro" id="IPR036890">
    <property type="entry name" value="HATPase_C_sf"/>
</dbReference>
<evidence type="ECO:0000256" key="7">
    <source>
        <dbReference type="ARBA" id="ARBA00022643"/>
    </source>
</evidence>
<dbReference type="GO" id="GO:0004673">
    <property type="term" value="F:protein histidine kinase activity"/>
    <property type="evidence" value="ECO:0007669"/>
    <property type="project" value="UniProtKB-EC"/>
</dbReference>
<evidence type="ECO:0000256" key="4">
    <source>
        <dbReference type="ARBA" id="ARBA00022553"/>
    </source>
</evidence>
<comment type="catalytic activity">
    <reaction evidence="1">
        <text>ATP + protein L-histidine = ADP + protein N-phospho-L-histidine.</text>
        <dbReference type="EC" id="2.7.13.3"/>
    </reaction>
</comment>
<keyword evidence="8" id="KW-0808">Transferase</keyword>
<dbReference type="InterPro" id="IPR000700">
    <property type="entry name" value="PAS-assoc_C"/>
</dbReference>
<evidence type="ECO:0000256" key="3">
    <source>
        <dbReference type="ARBA" id="ARBA00022543"/>
    </source>
</evidence>
<keyword evidence="12" id="KW-0067">ATP-binding</keyword>
<dbReference type="NCBIfam" id="TIGR00229">
    <property type="entry name" value="sensory_box"/>
    <property type="match status" value="1"/>
</dbReference>
<dbReference type="SUPFAM" id="SSF55785">
    <property type="entry name" value="PYP-like sensor domain (PAS domain)"/>
    <property type="match status" value="1"/>
</dbReference>
<keyword evidence="13" id="KW-0157">Chromophore</keyword>
<dbReference type="GO" id="GO:0000160">
    <property type="term" value="P:phosphorelay signal transduction system"/>
    <property type="evidence" value="ECO:0007669"/>
    <property type="project" value="InterPro"/>
</dbReference>
<evidence type="ECO:0000256" key="15">
    <source>
        <dbReference type="ARBA" id="ARBA00023170"/>
    </source>
</evidence>
<keyword evidence="7" id="KW-0288">FMN</keyword>
<proteinExistence type="predicted"/>
<protein>
    <recommendedName>
        <fullName evidence="2">histidine kinase</fullName>
        <ecNumber evidence="2">2.7.13.3</ecNumber>
    </recommendedName>
</protein>
<keyword evidence="6" id="KW-0285">Flavoprotein</keyword>
<evidence type="ECO:0000256" key="10">
    <source>
        <dbReference type="ARBA" id="ARBA00022741"/>
    </source>
</evidence>
<evidence type="ECO:0000256" key="14">
    <source>
        <dbReference type="ARBA" id="ARBA00023026"/>
    </source>
</evidence>
<accession>A0A0F9SA98</accession>
<dbReference type="AlphaFoldDB" id="A0A0F9SA98"/>
<keyword evidence="14" id="KW-0843">Virulence</keyword>
<evidence type="ECO:0000259" key="17">
    <source>
        <dbReference type="PROSITE" id="PS50113"/>
    </source>
</evidence>
<dbReference type="CDD" id="cd00130">
    <property type="entry name" value="PAS"/>
    <property type="match status" value="1"/>
</dbReference>
<dbReference type="SUPFAM" id="SSF55874">
    <property type="entry name" value="ATPase domain of HSP90 chaperone/DNA topoisomerase II/histidine kinase"/>
    <property type="match status" value="1"/>
</dbReference>
<keyword evidence="10" id="KW-0547">Nucleotide-binding</keyword>
<reference evidence="18" key="1">
    <citation type="journal article" date="2015" name="Nature">
        <title>Complex archaea that bridge the gap between prokaryotes and eukaryotes.</title>
        <authorList>
            <person name="Spang A."/>
            <person name="Saw J.H."/>
            <person name="Jorgensen S.L."/>
            <person name="Zaremba-Niedzwiedzka K."/>
            <person name="Martijn J."/>
            <person name="Lind A.E."/>
            <person name="van Eijk R."/>
            <person name="Schleper C."/>
            <person name="Guy L."/>
            <person name="Ettema T.J."/>
        </authorList>
    </citation>
    <scope>NUCLEOTIDE SEQUENCE</scope>
</reference>
<evidence type="ECO:0000256" key="1">
    <source>
        <dbReference type="ARBA" id="ARBA00000085"/>
    </source>
</evidence>
<comment type="caution">
    <text evidence="18">The sequence shown here is derived from an EMBL/GenBank/DDBJ whole genome shotgun (WGS) entry which is preliminary data.</text>
</comment>
<dbReference type="EC" id="2.7.13.3" evidence="2"/>
<keyword evidence="15" id="KW-0675">Receptor</keyword>
<evidence type="ECO:0000256" key="13">
    <source>
        <dbReference type="ARBA" id="ARBA00022991"/>
    </source>
</evidence>
<dbReference type="Pfam" id="PF07536">
    <property type="entry name" value="HWE_HK"/>
    <property type="match status" value="1"/>
</dbReference>
<dbReference type="Gene3D" id="3.40.50.2300">
    <property type="match status" value="1"/>
</dbReference>
<dbReference type="InterPro" id="IPR001610">
    <property type="entry name" value="PAC"/>
</dbReference>
<evidence type="ECO:0000256" key="6">
    <source>
        <dbReference type="ARBA" id="ARBA00022630"/>
    </source>
</evidence>
<name>A0A0F9SA98_9ZZZZ</name>
<keyword evidence="11" id="KW-0418">Kinase</keyword>
<dbReference type="SMART" id="SM00086">
    <property type="entry name" value="PAC"/>
    <property type="match status" value="1"/>
</dbReference>
<dbReference type="PANTHER" id="PTHR41523">
    <property type="entry name" value="TWO-COMPONENT SYSTEM SENSOR PROTEIN"/>
    <property type="match status" value="1"/>
</dbReference>
<keyword evidence="5" id="KW-0716">Sensory transduction</keyword>
<dbReference type="InterPro" id="IPR001789">
    <property type="entry name" value="Sig_transdc_resp-reg_receiver"/>
</dbReference>